<evidence type="ECO:0000256" key="1">
    <source>
        <dbReference type="SAM" id="MobiDB-lite"/>
    </source>
</evidence>
<dbReference type="PANTHER" id="PTHR12398">
    <property type="entry name" value="PROTEIN PHOSPHATASE INHIBITOR"/>
    <property type="match status" value="1"/>
</dbReference>
<sequence>MPSEQPTCLHNASSRSTARILKNSSARTVPPQKIHNKNSSAKVILPSRPGNEKDSCGKDSTHQNTLQNSGRRRSQSTAQPSISRRVSNQNTAHFNGEDTNIRLKWDEVNLYLTEQERSSTMKIDEPKTPFAKQYDPAEDEEEMQLLDKEENPILDKEEARSPDDINIMTKNLDTIREQINVDCESKTREEEIPGLFLGEPEEAIPERDVVEFKTKKDKAVHVTGEENIGWSKEEQEKHRKFEEMRKKHYEMKNVANLLGHSGNDDDDYDDKLDEGEDNMNDTQH</sequence>
<gene>
    <name evidence="2" type="ORF">GcM3_049028</name>
</gene>
<dbReference type="Pfam" id="PF04979">
    <property type="entry name" value="IPP-2"/>
    <property type="match status" value="1"/>
</dbReference>
<feature type="compositionally biased region" description="Basic and acidic residues" evidence="1">
    <location>
        <begin position="50"/>
        <end position="61"/>
    </location>
</feature>
<organism evidence="2 3">
    <name type="scientific">Golovinomyces cichoracearum</name>
    <dbReference type="NCBI Taxonomy" id="62708"/>
    <lineage>
        <taxon>Eukaryota</taxon>
        <taxon>Fungi</taxon>
        <taxon>Dikarya</taxon>
        <taxon>Ascomycota</taxon>
        <taxon>Pezizomycotina</taxon>
        <taxon>Leotiomycetes</taxon>
        <taxon>Erysiphales</taxon>
        <taxon>Erysiphaceae</taxon>
        <taxon>Golovinomyces</taxon>
    </lineage>
</organism>
<feature type="compositionally biased region" description="Acidic residues" evidence="1">
    <location>
        <begin position="264"/>
        <end position="284"/>
    </location>
</feature>
<dbReference type="InterPro" id="IPR007062">
    <property type="entry name" value="PPI-2"/>
</dbReference>
<dbReference type="GO" id="GO:0009966">
    <property type="term" value="P:regulation of signal transduction"/>
    <property type="evidence" value="ECO:0007669"/>
    <property type="project" value="InterPro"/>
</dbReference>
<reference evidence="2 3" key="1">
    <citation type="journal article" date="2018" name="BMC Genomics">
        <title>Comparative genome analyses reveal sequence features reflecting distinct modes of host-adaptation between dicot and monocot powdery mildew.</title>
        <authorList>
            <person name="Wu Y."/>
            <person name="Ma X."/>
            <person name="Pan Z."/>
            <person name="Kale S.D."/>
            <person name="Song Y."/>
            <person name="King H."/>
            <person name="Zhang Q."/>
            <person name="Presley C."/>
            <person name="Deng X."/>
            <person name="Wei C.I."/>
            <person name="Xiao S."/>
        </authorList>
    </citation>
    <scope>NUCLEOTIDE SEQUENCE [LARGE SCALE GENOMIC DNA]</scope>
    <source>
        <strain evidence="2">UMSG3</strain>
    </source>
</reference>
<dbReference type="GO" id="GO:0004864">
    <property type="term" value="F:protein phosphatase inhibitor activity"/>
    <property type="evidence" value="ECO:0007669"/>
    <property type="project" value="InterPro"/>
</dbReference>
<evidence type="ECO:0000313" key="2">
    <source>
        <dbReference type="EMBL" id="RKF80024.1"/>
    </source>
</evidence>
<dbReference type="Proteomes" id="UP000283383">
    <property type="component" value="Unassembled WGS sequence"/>
</dbReference>
<feature type="compositionally biased region" description="Basic and acidic residues" evidence="1">
    <location>
        <begin position="145"/>
        <end position="162"/>
    </location>
</feature>
<dbReference type="EMBL" id="MCBQ01004959">
    <property type="protein sequence ID" value="RKF80024.1"/>
    <property type="molecule type" value="Genomic_DNA"/>
</dbReference>
<feature type="compositionally biased region" description="Polar residues" evidence="1">
    <location>
        <begin position="1"/>
        <end position="27"/>
    </location>
</feature>
<protein>
    <submittedName>
        <fullName evidence="2">Putative glc8 protein</fullName>
    </submittedName>
</protein>
<dbReference type="STRING" id="62708.A0A420IZT9"/>
<dbReference type="PANTHER" id="PTHR12398:SF20">
    <property type="entry name" value="PROTEIN PHOSPHATASE 1 REGULATORY INHIBITOR SUBUNIT 2"/>
    <property type="match status" value="1"/>
</dbReference>
<feature type="region of interest" description="Disordered" evidence="1">
    <location>
        <begin position="256"/>
        <end position="284"/>
    </location>
</feature>
<feature type="region of interest" description="Disordered" evidence="1">
    <location>
        <begin position="1"/>
        <end position="95"/>
    </location>
</feature>
<comment type="caution">
    <text evidence="2">The sequence shown here is derived from an EMBL/GenBank/DDBJ whole genome shotgun (WGS) entry which is preliminary data.</text>
</comment>
<name>A0A420IZT9_9PEZI</name>
<feature type="compositionally biased region" description="Polar residues" evidence="1">
    <location>
        <begin position="62"/>
        <end position="93"/>
    </location>
</feature>
<evidence type="ECO:0000313" key="3">
    <source>
        <dbReference type="Proteomes" id="UP000283383"/>
    </source>
</evidence>
<proteinExistence type="predicted"/>
<feature type="region of interest" description="Disordered" evidence="1">
    <location>
        <begin position="129"/>
        <end position="162"/>
    </location>
</feature>
<keyword evidence="3" id="KW-1185">Reference proteome</keyword>
<accession>A0A420IZT9</accession>
<dbReference type="AlphaFoldDB" id="A0A420IZT9"/>